<dbReference type="InterPro" id="IPR016181">
    <property type="entry name" value="Acyl_CoA_acyltransferase"/>
</dbReference>
<gene>
    <name evidence="3" type="ORF">QOZ98_003151</name>
</gene>
<dbReference type="GO" id="GO:0047663">
    <property type="term" value="F:aminoglycoside 6'-N-acetyltransferase activity"/>
    <property type="evidence" value="ECO:0007669"/>
    <property type="project" value="UniProtKB-EC"/>
</dbReference>
<dbReference type="RefSeq" id="WP_308788283.1">
    <property type="nucleotide sequence ID" value="NZ_JAUSWB010000008.1"/>
</dbReference>
<dbReference type="CDD" id="cd04301">
    <property type="entry name" value="NAT_SF"/>
    <property type="match status" value="1"/>
</dbReference>
<keyword evidence="3" id="KW-0012">Acyltransferase</keyword>
<dbReference type="InterPro" id="IPR000182">
    <property type="entry name" value="GNAT_dom"/>
</dbReference>
<dbReference type="SUPFAM" id="SSF55729">
    <property type="entry name" value="Acyl-CoA N-acyltransferases (Nat)"/>
    <property type="match status" value="1"/>
</dbReference>
<dbReference type="EMBL" id="JAUSWB010000008">
    <property type="protein sequence ID" value="MDQ0430313.1"/>
    <property type="molecule type" value="Genomic_DNA"/>
</dbReference>
<sequence length="186" mass="21119">MNPIPTDNVTIRKMSHNDYKIMARWLSTPAVLEFFGDVNAPFTLEQVQRKYGPRITGDVPIYPYIVELEKEPIGFIQYYRITREAQKEFGYQDTLHVYGIDQFLGAEQYHNQGLGTLMITKFLTNLYQQTGADIIVLDPDISNARAIRCYEKCGFVKAKKVKCGAGWLMELKTGSVGHEAAKSGNE</sequence>
<evidence type="ECO:0000256" key="1">
    <source>
        <dbReference type="ARBA" id="ARBA00023251"/>
    </source>
</evidence>
<keyword evidence="4" id="KW-1185">Reference proteome</keyword>
<evidence type="ECO:0000313" key="3">
    <source>
        <dbReference type="EMBL" id="MDQ0430313.1"/>
    </source>
</evidence>
<dbReference type="Gene3D" id="3.40.630.30">
    <property type="match status" value="1"/>
</dbReference>
<dbReference type="PANTHER" id="PTHR31438:SF1">
    <property type="entry name" value="LYSINE N-ACYLTRANSFERASE C17G9.06C-RELATED"/>
    <property type="match status" value="1"/>
</dbReference>
<evidence type="ECO:0000313" key="4">
    <source>
        <dbReference type="Proteomes" id="UP001241988"/>
    </source>
</evidence>
<dbReference type="PANTHER" id="PTHR31438">
    <property type="entry name" value="LYSINE N-ACYLTRANSFERASE C17G9.06C-RELATED"/>
    <property type="match status" value="1"/>
</dbReference>
<dbReference type="Pfam" id="PF13523">
    <property type="entry name" value="Acetyltransf_8"/>
    <property type="match status" value="1"/>
</dbReference>
<dbReference type="PROSITE" id="PS51186">
    <property type="entry name" value="GNAT"/>
    <property type="match status" value="1"/>
</dbReference>
<keyword evidence="3" id="KW-0808">Transferase</keyword>
<accession>A0ABU0GYZ0</accession>
<organism evidence="3 4">
    <name type="scientific">Planomicrobium stackebrandtii</name>
    <dbReference type="NCBI Taxonomy" id="253160"/>
    <lineage>
        <taxon>Bacteria</taxon>
        <taxon>Bacillati</taxon>
        <taxon>Bacillota</taxon>
        <taxon>Bacilli</taxon>
        <taxon>Bacillales</taxon>
        <taxon>Caryophanaceae</taxon>
        <taxon>Planomicrobium</taxon>
    </lineage>
</organism>
<evidence type="ECO:0000259" key="2">
    <source>
        <dbReference type="PROSITE" id="PS51186"/>
    </source>
</evidence>
<dbReference type="EC" id="2.3.1.82" evidence="3"/>
<comment type="caution">
    <text evidence="3">The sequence shown here is derived from an EMBL/GenBank/DDBJ whole genome shotgun (WGS) entry which is preliminary data.</text>
</comment>
<proteinExistence type="predicted"/>
<reference evidence="3 4" key="1">
    <citation type="submission" date="2023-07" db="EMBL/GenBank/DDBJ databases">
        <title>Genomic Encyclopedia of Type Strains, Phase IV (KMG-IV): sequencing the most valuable type-strain genomes for metagenomic binning, comparative biology and taxonomic classification.</title>
        <authorList>
            <person name="Goeker M."/>
        </authorList>
    </citation>
    <scope>NUCLEOTIDE SEQUENCE [LARGE SCALE GENOMIC DNA]</scope>
    <source>
        <strain evidence="3 4">DSM 16419</strain>
    </source>
</reference>
<feature type="domain" description="N-acetyltransferase" evidence="2">
    <location>
        <begin position="9"/>
        <end position="174"/>
    </location>
</feature>
<keyword evidence="1" id="KW-0046">Antibiotic resistance</keyword>
<name>A0ABU0GYZ0_9BACL</name>
<dbReference type="Proteomes" id="UP001241988">
    <property type="component" value="Unassembled WGS sequence"/>
</dbReference>
<protein>
    <submittedName>
        <fullName evidence="3">Aminoglycoside 6'-N-acetyltransferase</fullName>
        <ecNumber evidence="3">2.3.1.82</ecNumber>
    </submittedName>
</protein>